<reference evidence="2" key="1">
    <citation type="journal article" date="2023" name="Mol. Phylogenet. Evol.">
        <title>Genome-scale phylogeny and comparative genomics of the fungal order Sordariales.</title>
        <authorList>
            <person name="Hensen N."/>
            <person name="Bonometti L."/>
            <person name="Westerberg I."/>
            <person name="Brannstrom I.O."/>
            <person name="Guillou S."/>
            <person name="Cros-Aarteil S."/>
            <person name="Calhoun S."/>
            <person name="Haridas S."/>
            <person name="Kuo A."/>
            <person name="Mondo S."/>
            <person name="Pangilinan J."/>
            <person name="Riley R."/>
            <person name="LaButti K."/>
            <person name="Andreopoulos B."/>
            <person name="Lipzen A."/>
            <person name="Chen C."/>
            <person name="Yan M."/>
            <person name="Daum C."/>
            <person name="Ng V."/>
            <person name="Clum A."/>
            <person name="Steindorff A."/>
            <person name="Ohm R.A."/>
            <person name="Martin F."/>
            <person name="Silar P."/>
            <person name="Natvig D.O."/>
            <person name="Lalanne C."/>
            <person name="Gautier V."/>
            <person name="Ament-Velasquez S.L."/>
            <person name="Kruys A."/>
            <person name="Hutchinson M.I."/>
            <person name="Powell A.J."/>
            <person name="Barry K."/>
            <person name="Miller A.N."/>
            <person name="Grigoriev I.V."/>
            <person name="Debuchy R."/>
            <person name="Gladieux P."/>
            <person name="Hiltunen Thoren M."/>
            <person name="Johannesson H."/>
        </authorList>
    </citation>
    <scope>NUCLEOTIDE SEQUENCE</scope>
    <source>
        <strain evidence="2">CBS 168.71</strain>
    </source>
</reference>
<gene>
    <name evidence="2" type="ORF">B0H64DRAFT_298904</name>
</gene>
<dbReference type="EMBL" id="JAUEPN010000006">
    <property type="protein sequence ID" value="KAK3292869.1"/>
    <property type="molecule type" value="Genomic_DNA"/>
</dbReference>
<feature type="region of interest" description="Disordered" evidence="1">
    <location>
        <begin position="51"/>
        <end position="90"/>
    </location>
</feature>
<name>A0AAE0HAB1_9PEZI</name>
<dbReference type="GeneID" id="87837037"/>
<accession>A0AAE0HAB1</accession>
<proteinExistence type="predicted"/>
<feature type="compositionally biased region" description="Pro residues" evidence="1">
    <location>
        <begin position="295"/>
        <end position="305"/>
    </location>
</feature>
<feature type="non-terminal residue" evidence="2">
    <location>
        <position position="372"/>
    </location>
</feature>
<feature type="compositionally biased region" description="Polar residues" evidence="1">
    <location>
        <begin position="322"/>
        <end position="338"/>
    </location>
</feature>
<feature type="compositionally biased region" description="Polar residues" evidence="1">
    <location>
        <begin position="58"/>
        <end position="90"/>
    </location>
</feature>
<comment type="caution">
    <text evidence="2">The sequence shown here is derived from an EMBL/GenBank/DDBJ whole genome shotgun (WGS) entry which is preliminary data.</text>
</comment>
<dbReference type="AlphaFoldDB" id="A0AAE0HAB1"/>
<protein>
    <submittedName>
        <fullName evidence="2">Uncharacterized protein</fullName>
    </submittedName>
</protein>
<organism evidence="2 3">
    <name type="scientific">Chaetomium fimeti</name>
    <dbReference type="NCBI Taxonomy" id="1854472"/>
    <lineage>
        <taxon>Eukaryota</taxon>
        <taxon>Fungi</taxon>
        <taxon>Dikarya</taxon>
        <taxon>Ascomycota</taxon>
        <taxon>Pezizomycotina</taxon>
        <taxon>Sordariomycetes</taxon>
        <taxon>Sordariomycetidae</taxon>
        <taxon>Sordariales</taxon>
        <taxon>Chaetomiaceae</taxon>
        <taxon>Chaetomium</taxon>
    </lineage>
</organism>
<dbReference type="RefSeq" id="XP_062656383.1">
    <property type="nucleotide sequence ID" value="XM_062800089.1"/>
</dbReference>
<sequence length="372" mass="41017">ATTTTSDKQPPWDRSIELVWTRRIPARDEGDREDEHAFGKNLIRLAQDIAKADPCSPSPDTSTERLGNQTCSPKDNTGPSSQLTTTPGENSAYFTLPDTVRFKVMKCLIANHDPHHKPIRMNSPVFLWEVWPVNKASEPNLESTDYFDSLQSVLSSVENYTSVCSAMRADVLATLFLTRRFHVVYSPYVTKGTQPAATSYMDQYGPLMASITLEVDFTKLAGSLRPEAVHLDTLKGLKGVKTLLEDFVQCQHTRHNTTIRDLRVLVRRYHGFRPTDPSDPPSPPGKENDHHTPTSTPPPRPPLAPLPISTNQPPPEPHPSADTATPKTPQPTPYTSATHIAHTLSPLKSLGPLVSTLTLTGAPHSFATELLS</sequence>
<keyword evidence="3" id="KW-1185">Reference proteome</keyword>
<dbReference type="Proteomes" id="UP001278766">
    <property type="component" value="Unassembled WGS sequence"/>
</dbReference>
<evidence type="ECO:0000313" key="3">
    <source>
        <dbReference type="Proteomes" id="UP001278766"/>
    </source>
</evidence>
<feature type="non-terminal residue" evidence="2">
    <location>
        <position position="1"/>
    </location>
</feature>
<evidence type="ECO:0000256" key="1">
    <source>
        <dbReference type="SAM" id="MobiDB-lite"/>
    </source>
</evidence>
<reference evidence="2" key="2">
    <citation type="submission" date="2023-06" db="EMBL/GenBank/DDBJ databases">
        <authorList>
            <consortium name="Lawrence Berkeley National Laboratory"/>
            <person name="Haridas S."/>
            <person name="Hensen N."/>
            <person name="Bonometti L."/>
            <person name="Westerberg I."/>
            <person name="Brannstrom I.O."/>
            <person name="Guillou S."/>
            <person name="Cros-Aarteil S."/>
            <person name="Calhoun S."/>
            <person name="Kuo A."/>
            <person name="Mondo S."/>
            <person name="Pangilinan J."/>
            <person name="Riley R."/>
            <person name="Labutti K."/>
            <person name="Andreopoulos B."/>
            <person name="Lipzen A."/>
            <person name="Chen C."/>
            <person name="Yanf M."/>
            <person name="Daum C."/>
            <person name="Ng V."/>
            <person name="Clum A."/>
            <person name="Steindorff A."/>
            <person name="Ohm R."/>
            <person name="Martin F."/>
            <person name="Silar P."/>
            <person name="Natvig D."/>
            <person name="Lalanne C."/>
            <person name="Gautier V."/>
            <person name="Ament-Velasquez S.L."/>
            <person name="Kruys A."/>
            <person name="Hutchinson M.I."/>
            <person name="Powell A.J."/>
            <person name="Barry K."/>
            <person name="Miller A.N."/>
            <person name="Grigoriev I.V."/>
            <person name="Debuchy R."/>
            <person name="Gladieux P."/>
            <person name="Thoren M.H."/>
            <person name="Johannesson H."/>
        </authorList>
    </citation>
    <scope>NUCLEOTIDE SEQUENCE</scope>
    <source>
        <strain evidence="2">CBS 168.71</strain>
    </source>
</reference>
<evidence type="ECO:0000313" key="2">
    <source>
        <dbReference type="EMBL" id="KAK3292869.1"/>
    </source>
</evidence>
<feature type="region of interest" description="Disordered" evidence="1">
    <location>
        <begin position="271"/>
        <end position="338"/>
    </location>
</feature>